<evidence type="ECO:0000259" key="1">
    <source>
        <dbReference type="Pfam" id="PF00117"/>
    </source>
</evidence>
<dbReference type="Proteomes" id="UP001164693">
    <property type="component" value="Chromosome"/>
</dbReference>
<dbReference type="PANTHER" id="PTHR42695">
    <property type="entry name" value="GLUTAMINE AMIDOTRANSFERASE YLR126C-RELATED"/>
    <property type="match status" value="1"/>
</dbReference>
<reference evidence="2" key="1">
    <citation type="submission" date="2022-05" db="EMBL/GenBank/DDBJ databases">
        <title>Jatrophihabitans sp. SB3-54 whole genome sequence.</title>
        <authorList>
            <person name="Suh M.K."/>
            <person name="Eom M.K."/>
            <person name="Kim J.S."/>
            <person name="Kim H.S."/>
            <person name="Do H.E."/>
            <person name="Shin Y.K."/>
            <person name="Lee J.-S."/>
        </authorList>
    </citation>
    <scope>NUCLEOTIDE SEQUENCE</scope>
    <source>
        <strain evidence="2">SB3-54</strain>
    </source>
</reference>
<dbReference type="InterPro" id="IPR044992">
    <property type="entry name" value="ChyE-like"/>
</dbReference>
<dbReference type="PANTHER" id="PTHR42695:SF5">
    <property type="entry name" value="GLUTAMINE AMIDOTRANSFERASE YLR126C-RELATED"/>
    <property type="match status" value="1"/>
</dbReference>
<sequence length="288" mass="29891">MSGERLLILQLAASDPPGRLADWLADAGLDPDIQDLSAGGALPAHLTGHAGVLVLGGPMGAGDDQRAPYLPAVRGLLREAVSREVPALGICLGAQLLAVAHGGQVARNPDGPELGAQLIAKRSAAATDPLFGPMPITPDVIQWHYDAITRLPPGAVQLAGSPTCENQAFRLGRLAWGIQFHIETTPDVVRAWAAADAAELTGYDLERIVQRAAAVHDDVLEVWRPFAAAFAEVVRAPEQVAPPRGVRTSTAAPVTDPAAIRAALAAEAAAASRPGVLPMPGVRPPDDE</sequence>
<proteinExistence type="predicted"/>
<evidence type="ECO:0000313" key="3">
    <source>
        <dbReference type="Proteomes" id="UP001164693"/>
    </source>
</evidence>
<dbReference type="Gene3D" id="3.40.50.880">
    <property type="match status" value="1"/>
</dbReference>
<name>A0ABY7JW10_9ACTN</name>
<protein>
    <submittedName>
        <fullName evidence="2">Type 1 glutamine amidotransferase</fullName>
    </submittedName>
</protein>
<dbReference type="RefSeq" id="WP_269443105.1">
    <property type="nucleotide sequence ID" value="NZ_CP097463.1"/>
</dbReference>
<accession>A0ABY7JW10</accession>
<dbReference type="InterPro" id="IPR017926">
    <property type="entry name" value="GATASE"/>
</dbReference>
<feature type="domain" description="Glutamine amidotransferase" evidence="1">
    <location>
        <begin position="48"/>
        <end position="186"/>
    </location>
</feature>
<keyword evidence="3" id="KW-1185">Reference proteome</keyword>
<dbReference type="Pfam" id="PF00117">
    <property type="entry name" value="GATase"/>
    <property type="match status" value="1"/>
</dbReference>
<organism evidence="2 3">
    <name type="scientific">Jatrophihabitans cynanchi</name>
    <dbReference type="NCBI Taxonomy" id="2944128"/>
    <lineage>
        <taxon>Bacteria</taxon>
        <taxon>Bacillati</taxon>
        <taxon>Actinomycetota</taxon>
        <taxon>Actinomycetes</taxon>
        <taxon>Jatrophihabitantales</taxon>
        <taxon>Jatrophihabitantaceae</taxon>
        <taxon>Jatrophihabitans</taxon>
    </lineage>
</organism>
<dbReference type="InterPro" id="IPR029062">
    <property type="entry name" value="Class_I_gatase-like"/>
</dbReference>
<gene>
    <name evidence="2" type="ORF">M6B22_18850</name>
</gene>
<dbReference type="SUPFAM" id="SSF52317">
    <property type="entry name" value="Class I glutamine amidotransferase-like"/>
    <property type="match status" value="1"/>
</dbReference>
<keyword evidence="2" id="KW-0315">Glutamine amidotransferase</keyword>
<evidence type="ECO:0000313" key="2">
    <source>
        <dbReference type="EMBL" id="WAX56569.1"/>
    </source>
</evidence>
<dbReference type="EMBL" id="CP097463">
    <property type="protein sequence ID" value="WAX56569.1"/>
    <property type="molecule type" value="Genomic_DNA"/>
</dbReference>
<dbReference type="PROSITE" id="PS51273">
    <property type="entry name" value="GATASE_TYPE_1"/>
    <property type="match status" value="1"/>
</dbReference>
<dbReference type="CDD" id="cd01741">
    <property type="entry name" value="GATase1_1"/>
    <property type="match status" value="1"/>
</dbReference>